<accession>A0ABQ5JQN5</accession>
<dbReference type="PANTHER" id="PTHR21600">
    <property type="entry name" value="MITOCHONDRIAL RNA PSEUDOURIDINE SYNTHASE"/>
    <property type="match status" value="1"/>
</dbReference>
<dbReference type="SUPFAM" id="SSF55120">
    <property type="entry name" value="Pseudouridine synthase"/>
    <property type="match status" value="1"/>
</dbReference>
<sequence>MEFSWTANSTTPSLKRFLLLHGISHRLWAKQKQIGGRLLLNGHQATPDQTVADGDVVALQLPDEAADKTVLISNQPIEVPWFDDHWLVVNKSAGIAAVPGPSGQTDTVVNRVKGWLITQQSRNLKPHLITRLDRDTSGLMLVARDAVVQGMIAPQVDHHQLRKDYVALVAGHVMNAHDLITTPIERVAGQVARQIAQPGAGQTAQTEYWVLTRYDHATLVKLRLHTGRTHQIRVHMASMGHPLLGDALYGGPLDLLTRQALHASELAFTDPLDGQRHTVTSPLPEDMQMAIQRLSPLK</sequence>
<evidence type="ECO:0000256" key="2">
    <source>
        <dbReference type="ARBA" id="ARBA00010876"/>
    </source>
</evidence>
<proteinExistence type="inferred from homology"/>
<evidence type="ECO:0000259" key="4">
    <source>
        <dbReference type="Pfam" id="PF00849"/>
    </source>
</evidence>
<dbReference type="Pfam" id="PF00849">
    <property type="entry name" value="PseudoU_synth_2"/>
    <property type="match status" value="1"/>
</dbReference>
<dbReference type="PANTHER" id="PTHR21600:SF35">
    <property type="entry name" value="PSEUDOURIDINE SYNTHASE"/>
    <property type="match status" value="1"/>
</dbReference>
<evidence type="ECO:0000313" key="6">
    <source>
        <dbReference type="Proteomes" id="UP001628078"/>
    </source>
</evidence>
<dbReference type="Proteomes" id="UP001628078">
    <property type="component" value="Unassembled WGS sequence"/>
</dbReference>
<keyword evidence="6" id="KW-1185">Reference proteome</keyword>
<evidence type="ECO:0000256" key="1">
    <source>
        <dbReference type="ARBA" id="ARBA00000073"/>
    </source>
</evidence>
<gene>
    <name evidence="5" type="primary">rluE</name>
    <name evidence="5" type="ORF">JCM31185_01120</name>
</gene>
<dbReference type="CDD" id="cd02869">
    <property type="entry name" value="PseudoU_synth_RluA_like"/>
    <property type="match status" value="1"/>
</dbReference>
<comment type="caution">
    <text evidence="5">The sequence shown here is derived from an EMBL/GenBank/DDBJ whole genome shotgun (WGS) entry which is preliminary data.</text>
</comment>
<evidence type="ECO:0000256" key="3">
    <source>
        <dbReference type="RuleBase" id="RU362028"/>
    </source>
</evidence>
<dbReference type="InterPro" id="IPR006225">
    <property type="entry name" value="PsdUridine_synth_RluC/D"/>
</dbReference>
<dbReference type="InterPro" id="IPR006145">
    <property type="entry name" value="PsdUridine_synth_RsuA/RluA"/>
</dbReference>
<dbReference type="NCBIfam" id="TIGR00005">
    <property type="entry name" value="rluA_subfam"/>
    <property type="match status" value="1"/>
</dbReference>
<dbReference type="RefSeq" id="WP_407882048.1">
    <property type="nucleotide sequence ID" value="NZ_BQXO01000001.1"/>
</dbReference>
<dbReference type="EC" id="5.4.99.-" evidence="3"/>
<dbReference type="EMBL" id="BQXO01000001">
    <property type="protein sequence ID" value="GKT04823.1"/>
    <property type="molecule type" value="Genomic_DNA"/>
</dbReference>
<comment type="similarity">
    <text evidence="2 3">Belongs to the pseudouridine synthase RluA family.</text>
</comment>
<comment type="catalytic activity">
    <reaction evidence="1 3">
        <text>a uridine in RNA = a pseudouridine in RNA</text>
        <dbReference type="Rhea" id="RHEA:48348"/>
        <dbReference type="Rhea" id="RHEA-COMP:12068"/>
        <dbReference type="Rhea" id="RHEA-COMP:12069"/>
        <dbReference type="ChEBI" id="CHEBI:65314"/>
        <dbReference type="ChEBI" id="CHEBI:65315"/>
    </reaction>
</comment>
<name>A0ABQ5JQN5_9LACO</name>
<organism evidence="5 6">
    <name type="scientific">Furfurilactobacillus curtus</name>
    <dbReference type="NCBI Taxonomy" id="1746200"/>
    <lineage>
        <taxon>Bacteria</taxon>
        <taxon>Bacillati</taxon>
        <taxon>Bacillota</taxon>
        <taxon>Bacilli</taxon>
        <taxon>Lactobacillales</taxon>
        <taxon>Lactobacillaceae</taxon>
        <taxon>Furfurilactobacillus</taxon>
    </lineage>
</organism>
<comment type="function">
    <text evidence="3">Responsible for synthesis of pseudouridine from uracil.</text>
</comment>
<keyword evidence="3" id="KW-0413">Isomerase</keyword>
<evidence type="ECO:0000313" key="5">
    <source>
        <dbReference type="EMBL" id="GKT04823.1"/>
    </source>
</evidence>
<dbReference type="InterPro" id="IPR020103">
    <property type="entry name" value="PsdUridine_synth_cat_dom_sf"/>
</dbReference>
<dbReference type="InterPro" id="IPR050188">
    <property type="entry name" value="RluA_PseudoU_synthase"/>
</dbReference>
<reference evidence="5 6" key="1">
    <citation type="submission" date="2022-03" db="EMBL/GenBank/DDBJ databases">
        <title>Draft genome sequence of Furfurilactobacillus curtus JCM 31185.</title>
        <authorList>
            <person name="Suzuki S."/>
            <person name="Endo A."/>
            <person name="Kajikawa A."/>
        </authorList>
    </citation>
    <scope>NUCLEOTIDE SEQUENCE [LARGE SCALE GENOMIC DNA]</scope>
    <source>
        <strain evidence="5 6">JCM 31185</strain>
    </source>
</reference>
<dbReference type="Gene3D" id="3.30.2350.10">
    <property type="entry name" value="Pseudouridine synthase"/>
    <property type="match status" value="1"/>
</dbReference>
<feature type="domain" description="Pseudouridine synthase RsuA/RluA-like" evidence="4">
    <location>
        <begin position="85"/>
        <end position="238"/>
    </location>
</feature>
<dbReference type="InterPro" id="IPR006224">
    <property type="entry name" value="PsdUridine_synth_RluA-like_CS"/>
</dbReference>
<dbReference type="PROSITE" id="PS01129">
    <property type="entry name" value="PSI_RLU"/>
    <property type="match status" value="1"/>
</dbReference>
<protein>
    <recommendedName>
        <fullName evidence="3">Pseudouridine synthase</fullName>
        <ecNumber evidence="3">5.4.99.-</ecNumber>
    </recommendedName>
</protein>